<dbReference type="PROSITE" id="PS01125">
    <property type="entry name" value="ROK"/>
    <property type="match status" value="1"/>
</dbReference>
<dbReference type="Gene3D" id="1.10.10.10">
    <property type="entry name" value="Winged helix-like DNA-binding domain superfamily/Winged helix DNA-binding domain"/>
    <property type="match status" value="1"/>
</dbReference>
<evidence type="ECO:0000256" key="1">
    <source>
        <dbReference type="ARBA" id="ARBA00006479"/>
    </source>
</evidence>
<sequence length="410" mass="45076">MSAKNTFFEELDLDNMGGVAYKNLNLKKKIIAYFANTGNATIADLSRELNSSAPKVTHLLNDLIEDGMVQDYGKIDSTGGRRPNLYGLAPDAGFFVGIEVKRTHVNMGLLDFKKNMVEVKERVPYNLQNTPASLEELCNIILSFIDNLPVVKDKILGCGINLAGRINYVTGHSYGLFHFHEEPLSRVMEQQIGIRTYLENDSRAMAYGEFSSGVVKDEKNVLFINLDHGIGLGILINGQLYYGKSGFAGEFGHVPFFNNEILCHCGKKGCLETEASGQALLRKFRAKLAEGSSTVITSNRPNAEDVQLDDIIYATNHDDVLAIELMAEIGEQLGRGIAMLINLYNPELVILGGSLSTTGDYIRLPIKSAINKYSLSLVNNDTQLKLSKLGEKAGMIGACLLVRNKLLTML</sequence>
<dbReference type="InterPro" id="IPR036388">
    <property type="entry name" value="WH-like_DNA-bd_sf"/>
</dbReference>
<keyword evidence="3" id="KW-1185">Reference proteome</keyword>
<reference evidence="2 3" key="1">
    <citation type="submission" date="2017-10" db="EMBL/GenBank/DDBJ databases">
        <title>Paenichitinophaga pekingensis gen. nov., sp. nov., isolated from activated sludge.</title>
        <authorList>
            <person name="Jin D."/>
            <person name="Kong X."/>
            <person name="Deng Y."/>
            <person name="Bai Z."/>
        </authorList>
    </citation>
    <scope>NUCLEOTIDE SEQUENCE [LARGE SCALE GENOMIC DNA]</scope>
    <source>
        <strain evidence="2 3">13</strain>
    </source>
</reference>
<dbReference type="Pfam" id="PF13412">
    <property type="entry name" value="HTH_24"/>
    <property type="match status" value="1"/>
</dbReference>
<dbReference type="RefSeq" id="WP_098192235.1">
    <property type="nucleotide sequence ID" value="NZ_CP023777.1"/>
</dbReference>
<accession>A0A291QPJ9</accession>
<dbReference type="Gene3D" id="3.30.420.40">
    <property type="match status" value="2"/>
</dbReference>
<dbReference type="InterPro" id="IPR000600">
    <property type="entry name" value="ROK"/>
</dbReference>
<dbReference type="OrthoDB" id="9810372at2"/>
<dbReference type="Proteomes" id="UP000220133">
    <property type="component" value="Chromosome"/>
</dbReference>
<evidence type="ECO:0000313" key="3">
    <source>
        <dbReference type="Proteomes" id="UP000220133"/>
    </source>
</evidence>
<dbReference type="InterPro" id="IPR049874">
    <property type="entry name" value="ROK_cs"/>
</dbReference>
<dbReference type="PANTHER" id="PTHR18964">
    <property type="entry name" value="ROK (REPRESSOR, ORF, KINASE) FAMILY"/>
    <property type="match status" value="1"/>
</dbReference>
<evidence type="ECO:0000313" key="2">
    <source>
        <dbReference type="EMBL" id="ATL45845.1"/>
    </source>
</evidence>
<dbReference type="SUPFAM" id="SSF46785">
    <property type="entry name" value="Winged helix' DNA-binding domain"/>
    <property type="match status" value="1"/>
</dbReference>
<dbReference type="PANTHER" id="PTHR18964:SF149">
    <property type="entry name" value="BIFUNCTIONAL UDP-N-ACETYLGLUCOSAMINE 2-EPIMERASE_N-ACETYLMANNOSAMINE KINASE"/>
    <property type="match status" value="1"/>
</dbReference>
<proteinExistence type="inferred from homology"/>
<dbReference type="InterPro" id="IPR036390">
    <property type="entry name" value="WH_DNA-bd_sf"/>
</dbReference>
<dbReference type="KEGG" id="cbae:COR50_00980"/>
<dbReference type="AlphaFoldDB" id="A0A291QPJ9"/>
<dbReference type="SUPFAM" id="SSF53067">
    <property type="entry name" value="Actin-like ATPase domain"/>
    <property type="match status" value="2"/>
</dbReference>
<dbReference type="InterPro" id="IPR043129">
    <property type="entry name" value="ATPase_NBD"/>
</dbReference>
<gene>
    <name evidence="2" type="ORF">COR50_00980</name>
</gene>
<dbReference type="Pfam" id="PF00480">
    <property type="entry name" value="ROK"/>
    <property type="match status" value="1"/>
</dbReference>
<organism evidence="2 3">
    <name type="scientific">Chitinophaga caeni</name>
    <dbReference type="NCBI Taxonomy" id="2029983"/>
    <lineage>
        <taxon>Bacteria</taxon>
        <taxon>Pseudomonadati</taxon>
        <taxon>Bacteroidota</taxon>
        <taxon>Chitinophagia</taxon>
        <taxon>Chitinophagales</taxon>
        <taxon>Chitinophagaceae</taxon>
        <taxon>Chitinophaga</taxon>
    </lineage>
</organism>
<name>A0A291QPJ9_9BACT</name>
<dbReference type="EMBL" id="CP023777">
    <property type="protein sequence ID" value="ATL45845.1"/>
    <property type="molecule type" value="Genomic_DNA"/>
</dbReference>
<protein>
    <submittedName>
        <fullName evidence="2">ROK family transcriptional regulator</fullName>
    </submittedName>
</protein>
<comment type="similarity">
    <text evidence="1">Belongs to the ROK (NagC/XylR) family.</text>
</comment>